<dbReference type="Gene3D" id="3.30.450.40">
    <property type="match status" value="1"/>
</dbReference>
<dbReference type="GO" id="GO:0045892">
    <property type="term" value="P:negative regulation of DNA-templated transcription"/>
    <property type="evidence" value="ECO:0007669"/>
    <property type="project" value="TreeGrafter"/>
</dbReference>
<feature type="domain" description="HTH iclR-type" evidence="4">
    <location>
        <begin position="13"/>
        <end position="75"/>
    </location>
</feature>
<proteinExistence type="predicted"/>
<evidence type="ECO:0000256" key="1">
    <source>
        <dbReference type="ARBA" id="ARBA00023015"/>
    </source>
</evidence>
<dbReference type="InterPro" id="IPR036390">
    <property type="entry name" value="WH_DNA-bd_sf"/>
</dbReference>
<protein>
    <submittedName>
        <fullName evidence="6">IclR family transcriptional regulator</fullName>
    </submittedName>
</protein>
<dbReference type="InterPro" id="IPR050707">
    <property type="entry name" value="HTH_MetabolicPath_Reg"/>
</dbReference>
<dbReference type="Pfam" id="PF09339">
    <property type="entry name" value="HTH_IclR"/>
    <property type="match status" value="1"/>
</dbReference>
<comment type="caution">
    <text evidence="6">The sequence shown here is derived from an EMBL/GenBank/DDBJ whole genome shotgun (WGS) entry which is preliminary data.</text>
</comment>
<dbReference type="Gene3D" id="1.10.10.10">
    <property type="entry name" value="Winged helix-like DNA-binding domain superfamily/Winged helix DNA-binding domain"/>
    <property type="match status" value="1"/>
</dbReference>
<dbReference type="PROSITE" id="PS51078">
    <property type="entry name" value="ICLR_ED"/>
    <property type="match status" value="1"/>
</dbReference>
<evidence type="ECO:0000313" key="7">
    <source>
        <dbReference type="Proteomes" id="UP000824156"/>
    </source>
</evidence>
<dbReference type="SUPFAM" id="SSF55781">
    <property type="entry name" value="GAF domain-like"/>
    <property type="match status" value="1"/>
</dbReference>
<dbReference type="Pfam" id="PF01614">
    <property type="entry name" value="IclR_C"/>
    <property type="match status" value="1"/>
</dbReference>
<sequence length="261" mass="29279">MSNKKDNQVKYKAPALEKGLDILEFLALHSTPQSQAEIAIGLEKSPNELYRMLASLESRGYIHRDLISSKYSLTLKLYYLSHNHSLVDKLRTAALQPMRDASLIIKQPCHLSVIYDNKVLVIAYSKSPTPIAVMIGEGNLYALSPTASGKVLLAFSNSEEREYALDYDPEYKNLDQKEKEKYLQELKSIYSKGYCEMPSSYAQGVVNFSIPIGNTPRGVLASLTVSKLVTLKPEDKVTDQEIIEQMKICKEKIEANLGINL</sequence>
<dbReference type="GO" id="GO:0003677">
    <property type="term" value="F:DNA binding"/>
    <property type="evidence" value="ECO:0007669"/>
    <property type="project" value="UniProtKB-KW"/>
</dbReference>
<name>A0A9D1WA20_9SPHI</name>
<dbReference type="GO" id="GO:0003700">
    <property type="term" value="F:DNA-binding transcription factor activity"/>
    <property type="evidence" value="ECO:0007669"/>
    <property type="project" value="TreeGrafter"/>
</dbReference>
<dbReference type="InterPro" id="IPR036388">
    <property type="entry name" value="WH-like_DNA-bd_sf"/>
</dbReference>
<keyword evidence="2" id="KW-0238">DNA-binding</keyword>
<feature type="domain" description="IclR-ED" evidence="5">
    <location>
        <begin position="76"/>
        <end position="259"/>
    </location>
</feature>
<reference evidence="6" key="1">
    <citation type="journal article" date="2021" name="PeerJ">
        <title>Extensive microbial diversity within the chicken gut microbiome revealed by metagenomics and culture.</title>
        <authorList>
            <person name="Gilroy R."/>
            <person name="Ravi A."/>
            <person name="Getino M."/>
            <person name="Pursley I."/>
            <person name="Horton D.L."/>
            <person name="Alikhan N.F."/>
            <person name="Baker D."/>
            <person name="Gharbi K."/>
            <person name="Hall N."/>
            <person name="Watson M."/>
            <person name="Adriaenssens E.M."/>
            <person name="Foster-Nyarko E."/>
            <person name="Jarju S."/>
            <person name="Secka A."/>
            <person name="Antonio M."/>
            <person name="Oren A."/>
            <person name="Chaudhuri R.R."/>
            <person name="La Ragione R."/>
            <person name="Hildebrand F."/>
            <person name="Pallen M.J."/>
        </authorList>
    </citation>
    <scope>NUCLEOTIDE SEQUENCE</scope>
    <source>
        <strain evidence="6">1719</strain>
    </source>
</reference>
<organism evidence="6 7">
    <name type="scientific">Candidatus Sphingobacterium stercoripullorum</name>
    <dbReference type="NCBI Taxonomy" id="2838759"/>
    <lineage>
        <taxon>Bacteria</taxon>
        <taxon>Pseudomonadati</taxon>
        <taxon>Bacteroidota</taxon>
        <taxon>Sphingobacteriia</taxon>
        <taxon>Sphingobacteriales</taxon>
        <taxon>Sphingobacteriaceae</taxon>
        <taxon>Sphingobacterium</taxon>
    </lineage>
</organism>
<dbReference type="AlphaFoldDB" id="A0A9D1WA20"/>
<reference evidence="6" key="2">
    <citation type="submission" date="2021-04" db="EMBL/GenBank/DDBJ databases">
        <authorList>
            <person name="Gilroy R."/>
        </authorList>
    </citation>
    <scope>NUCLEOTIDE SEQUENCE</scope>
    <source>
        <strain evidence="6">1719</strain>
    </source>
</reference>
<dbReference type="InterPro" id="IPR014757">
    <property type="entry name" value="Tscrpt_reg_IclR_C"/>
</dbReference>
<dbReference type="PANTHER" id="PTHR30136:SF7">
    <property type="entry name" value="HTH-TYPE TRANSCRIPTIONAL REGULATOR KDGR-RELATED"/>
    <property type="match status" value="1"/>
</dbReference>
<dbReference type="SUPFAM" id="SSF46785">
    <property type="entry name" value="Winged helix' DNA-binding domain"/>
    <property type="match status" value="1"/>
</dbReference>
<dbReference type="InterPro" id="IPR029016">
    <property type="entry name" value="GAF-like_dom_sf"/>
</dbReference>
<dbReference type="SMART" id="SM00346">
    <property type="entry name" value="HTH_ICLR"/>
    <property type="match status" value="1"/>
</dbReference>
<keyword evidence="3" id="KW-0804">Transcription</keyword>
<dbReference type="PANTHER" id="PTHR30136">
    <property type="entry name" value="HELIX-TURN-HELIX TRANSCRIPTIONAL REGULATOR, ICLR FAMILY"/>
    <property type="match status" value="1"/>
</dbReference>
<dbReference type="EMBL" id="DXEZ01000287">
    <property type="protein sequence ID" value="HIX55400.1"/>
    <property type="molecule type" value="Genomic_DNA"/>
</dbReference>
<keyword evidence="1" id="KW-0805">Transcription regulation</keyword>
<dbReference type="PROSITE" id="PS51077">
    <property type="entry name" value="HTH_ICLR"/>
    <property type="match status" value="1"/>
</dbReference>
<dbReference type="Proteomes" id="UP000824156">
    <property type="component" value="Unassembled WGS sequence"/>
</dbReference>
<evidence type="ECO:0000256" key="3">
    <source>
        <dbReference type="ARBA" id="ARBA00023163"/>
    </source>
</evidence>
<evidence type="ECO:0000259" key="4">
    <source>
        <dbReference type="PROSITE" id="PS51077"/>
    </source>
</evidence>
<evidence type="ECO:0000259" key="5">
    <source>
        <dbReference type="PROSITE" id="PS51078"/>
    </source>
</evidence>
<gene>
    <name evidence="6" type="ORF">H9853_10255</name>
</gene>
<evidence type="ECO:0000313" key="6">
    <source>
        <dbReference type="EMBL" id="HIX55400.1"/>
    </source>
</evidence>
<dbReference type="InterPro" id="IPR005471">
    <property type="entry name" value="Tscrpt_reg_IclR_N"/>
</dbReference>
<accession>A0A9D1WA20</accession>
<evidence type="ECO:0000256" key="2">
    <source>
        <dbReference type="ARBA" id="ARBA00023125"/>
    </source>
</evidence>